<dbReference type="AlphaFoldDB" id="A0AA97DAS5"/>
<reference evidence="7 8" key="1">
    <citation type="submission" date="2024-06" db="EMBL/GenBank/DDBJ databases">
        <title>Caproicibacterium argilliputei sp. nov, a novel caproic acid producing anaerobic bacterium isolated from pit mud.</title>
        <authorList>
            <person name="Xia S."/>
        </authorList>
    </citation>
    <scope>NUCLEOTIDE SEQUENCE [LARGE SCALE GENOMIC DNA]</scope>
    <source>
        <strain evidence="7 8">ZCY20-5</strain>
    </source>
</reference>
<evidence type="ECO:0000256" key="5">
    <source>
        <dbReference type="SAM" id="MobiDB-lite"/>
    </source>
</evidence>
<reference evidence="8" key="3">
    <citation type="submission" date="2024-06" db="EMBL/GenBank/DDBJ databases">
        <authorList>
            <person name="Zeng C."/>
        </authorList>
    </citation>
    <scope>NUCLEOTIDE SEQUENCE [LARGE SCALE GENOMIC DNA]</scope>
    <source>
        <strain evidence="8">ZCY20-5</strain>
    </source>
</reference>
<dbReference type="PANTHER" id="PTHR32114">
    <property type="entry name" value="ABC TRANSPORTER ABCH.3"/>
    <property type="match status" value="1"/>
</dbReference>
<proteinExistence type="inferred from homology"/>
<dbReference type="KEGG" id="carl:PXC00_12440"/>
<dbReference type="Proteomes" id="UP001300604">
    <property type="component" value="Chromosome"/>
</dbReference>
<dbReference type="Gene3D" id="3.40.50.300">
    <property type="entry name" value="P-loop containing nucleotide triphosphate hydrolases"/>
    <property type="match status" value="2"/>
</dbReference>
<comment type="subunit">
    <text evidence="2">Heterodimer of SbcC and SbcD.</text>
</comment>
<feature type="coiled-coil region" evidence="4">
    <location>
        <begin position="328"/>
        <end position="362"/>
    </location>
</feature>
<reference evidence="8" key="2">
    <citation type="submission" date="2024-06" db="EMBL/GenBank/DDBJ databases">
        <title>Caproicibacterium argilliputei sp. nov, a novel caproic acid producing anaerobic bacterium isolated from pit mud.</title>
        <authorList>
            <person name="Zeng C."/>
        </authorList>
    </citation>
    <scope>NUCLEOTIDE SEQUENCE [LARGE SCALE GENOMIC DNA]</scope>
    <source>
        <strain evidence="8">ZCY20-5</strain>
    </source>
</reference>
<evidence type="ECO:0000313" key="8">
    <source>
        <dbReference type="Proteomes" id="UP001300604"/>
    </source>
</evidence>
<dbReference type="InterPro" id="IPR038729">
    <property type="entry name" value="Rad50/SbcC_AAA"/>
</dbReference>
<feature type="region of interest" description="Disordered" evidence="5">
    <location>
        <begin position="561"/>
        <end position="593"/>
    </location>
</feature>
<name>A0AA97DAS5_9FIRM</name>
<comment type="similarity">
    <text evidence="1">Belongs to the SMC family. SbcC subfamily.</text>
</comment>
<feature type="domain" description="Rad50/SbcC-type AAA" evidence="6">
    <location>
        <begin position="6"/>
        <end position="243"/>
    </location>
</feature>
<evidence type="ECO:0000256" key="1">
    <source>
        <dbReference type="ARBA" id="ARBA00006930"/>
    </source>
</evidence>
<dbReference type="Pfam" id="PF13558">
    <property type="entry name" value="SbcC_Walker_B"/>
    <property type="match status" value="1"/>
</dbReference>
<dbReference type="EMBL" id="CP135996">
    <property type="protein sequence ID" value="WOC31986.1"/>
    <property type="molecule type" value="Genomic_DNA"/>
</dbReference>
<feature type="region of interest" description="Disordered" evidence="5">
    <location>
        <begin position="522"/>
        <end position="547"/>
    </location>
</feature>
<dbReference type="PANTHER" id="PTHR32114:SF2">
    <property type="entry name" value="ABC TRANSPORTER ABCH.3"/>
    <property type="match status" value="1"/>
</dbReference>
<dbReference type="Pfam" id="PF13476">
    <property type="entry name" value="AAA_23"/>
    <property type="match status" value="1"/>
</dbReference>
<gene>
    <name evidence="7" type="ORF">PXC00_12440</name>
</gene>
<feature type="compositionally biased region" description="Low complexity" evidence="5">
    <location>
        <begin position="527"/>
        <end position="539"/>
    </location>
</feature>
<feature type="coiled-coil region" evidence="4">
    <location>
        <begin position="222"/>
        <end position="249"/>
    </location>
</feature>
<dbReference type="RefSeq" id="WP_275844793.1">
    <property type="nucleotide sequence ID" value="NZ_CP135996.1"/>
</dbReference>
<feature type="compositionally biased region" description="Low complexity" evidence="5">
    <location>
        <begin position="580"/>
        <end position="593"/>
    </location>
</feature>
<feature type="compositionally biased region" description="Basic and acidic residues" evidence="5">
    <location>
        <begin position="570"/>
        <end position="579"/>
    </location>
</feature>
<evidence type="ECO:0000256" key="4">
    <source>
        <dbReference type="SAM" id="Coils"/>
    </source>
</evidence>
<feature type="coiled-coil region" evidence="4">
    <location>
        <begin position="277"/>
        <end position="304"/>
    </location>
</feature>
<dbReference type="GO" id="GO:0006302">
    <property type="term" value="P:double-strand break repair"/>
    <property type="evidence" value="ECO:0007669"/>
    <property type="project" value="InterPro"/>
</dbReference>
<protein>
    <recommendedName>
        <fullName evidence="3">Nuclease SbcCD subunit C</fullName>
    </recommendedName>
</protein>
<keyword evidence="8" id="KW-1185">Reference proteome</keyword>
<dbReference type="InterPro" id="IPR027417">
    <property type="entry name" value="P-loop_NTPase"/>
</dbReference>
<dbReference type="SUPFAM" id="SSF52540">
    <property type="entry name" value="P-loop containing nucleoside triphosphate hydrolases"/>
    <property type="match status" value="1"/>
</dbReference>
<accession>A0AA97DAS5</accession>
<sequence length="809" mass="88681">MKPLYLRMKAFGSYLHETEIDFTKLGEHPLFLITGATGGGKTTILDAMCFALYCKATGGRRSWAGMRSLAAAREDETLVEFRFAYRGNTYKWLRSLQEYYSKRTDSFRSKEEHECYRMLADGSWELLCSGAESRVREQAEQLLGLTCEQFSQVVVLPQGDFLKLLLSNSREKAALLQTLFATQKWERLTQQMRARAAALKTQAGENDAARQSVLTREEVQDLQALTEKCTALEQTYLQLQKQCAQANCRQEQCNRAYDLAAKTAAAYDLWKACEAARAAAEERAEKTEAQNRQAQAALPQAQTLLREAAQSREQAAALTGALEAARKLDGLHKQLAVKKQQMAGARQQLAKAEQTRQEAQARWEKGMALSEEWNRQAAQLPQISAAIEAELRANAAAAVAADLQEDRPCPVCGALHHPHPAAPSAQLERLRAKQAETMKAAETLQKARAKLKLLEQQREQARQSAEQLRTHLMELQNDIAADEATEKAVSEQMRGKATLAELEEAVRALRKKTNALEQQAAKLQHTAAEMQSQSAAAAEGQKKARADLEEARKKYALALETYRAQPDAPQDTKRPDENVARQQRAEAQAASAQLAEQAGRAAAGLQSAKQSCQQLAALQEQGTSLQQQYEAASRLSDLLSGKTRQRVPIQQFVLGIMLEDILTSANGFFADLSSGRYRLLRKTAPAGGNAIGGLDLAVLDAASGGERDVGTLSGGELFLASLSLAFGLSDVVQAYSGAVRLDALFIDEGFGSLDQETLDTAMGALLRLQESGRTVGIISHVTELQAVIKKQLLVDRLPDGTSCVKIMMG</sequence>
<evidence type="ECO:0000259" key="6">
    <source>
        <dbReference type="Pfam" id="PF13476"/>
    </source>
</evidence>
<organism evidence="7 8">
    <name type="scientific">Caproicibacterium argilliputei</name>
    <dbReference type="NCBI Taxonomy" id="3030016"/>
    <lineage>
        <taxon>Bacteria</taxon>
        <taxon>Bacillati</taxon>
        <taxon>Bacillota</taxon>
        <taxon>Clostridia</taxon>
        <taxon>Eubacteriales</taxon>
        <taxon>Oscillospiraceae</taxon>
        <taxon>Caproicibacterium</taxon>
    </lineage>
</organism>
<evidence type="ECO:0000256" key="2">
    <source>
        <dbReference type="ARBA" id="ARBA00011322"/>
    </source>
</evidence>
<evidence type="ECO:0000313" key="7">
    <source>
        <dbReference type="EMBL" id="WOC31986.1"/>
    </source>
</evidence>
<evidence type="ECO:0000256" key="3">
    <source>
        <dbReference type="ARBA" id="ARBA00013368"/>
    </source>
</evidence>
<dbReference type="GO" id="GO:0016887">
    <property type="term" value="F:ATP hydrolysis activity"/>
    <property type="evidence" value="ECO:0007669"/>
    <property type="project" value="InterPro"/>
</dbReference>
<keyword evidence="4" id="KW-0175">Coiled coil</keyword>